<feature type="compositionally biased region" description="Acidic residues" evidence="5">
    <location>
        <begin position="171"/>
        <end position="222"/>
    </location>
</feature>
<reference evidence="7" key="1">
    <citation type="submission" date="2020-07" db="EMBL/GenBank/DDBJ databases">
        <title>The High-quality genome of the commercially important snow crab, Chionoecetes opilio.</title>
        <authorList>
            <person name="Jeong J.-H."/>
            <person name="Ryu S."/>
        </authorList>
    </citation>
    <scope>NUCLEOTIDE SEQUENCE</scope>
    <source>
        <strain evidence="7">MADBK_172401_WGS</strain>
        <tissue evidence="7">Digestive gland</tissue>
    </source>
</reference>
<dbReference type="InterPro" id="IPR051681">
    <property type="entry name" value="Ser/Thr_Kinases-Pseudokinases"/>
</dbReference>
<dbReference type="AlphaFoldDB" id="A0A8J4YJ50"/>
<dbReference type="EMBL" id="JACEEZ010001905">
    <property type="protein sequence ID" value="KAG0728697.1"/>
    <property type="molecule type" value="Genomic_DNA"/>
</dbReference>
<keyword evidence="1" id="KW-0808">Transferase</keyword>
<feature type="region of interest" description="Disordered" evidence="5">
    <location>
        <begin position="74"/>
        <end position="133"/>
    </location>
</feature>
<dbReference type="Gene3D" id="3.30.200.20">
    <property type="entry name" value="Phosphorylase Kinase, domain 1"/>
    <property type="match status" value="1"/>
</dbReference>
<name>A0A8J4YJ50_CHIOP</name>
<evidence type="ECO:0000256" key="4">
    <source>
        <dbReference type="ARBA" id="ARBA00022840"/>
    </source>
</evidence>
<evidence type="ECO:0000313" key="8">
    <source>
        <dbReference type="Proteomes" id="UP000770661"/>
    </source>
</evidence>
<dbReference type="GO" id="GO:0004674">
    <property type="term" value="F:protein serine/threonine kinase activity"/>
    <property type="evidence" value="ECO:0007669"/>
    <property type="project" value="TreeGrafter"/>
</dbReference>
<feature type="compositionally biased region" description="Acidic residues" evidence="5">
    <location>
        <begin position="239"/>
        <end position="272"/>
    </location>
</feature>
<gene>
    <name evidence="7" type="ORF">GWK47_031935</name>
</gene>
<feature type="compositionally biased region" description="Polar residues" evidence="5">
    <location>
        <begin position="74"/>
        <end position="83"/>
    </location>
</feature>
<evidence type="ECO:0000256" key="2">
    <source>
        <dbReference type="ARBA" id="ARBA00022741"/>
    </source>
</evidence>
<dbReference type="Pfam" id="PF00069">
    <property type="entry name" value="Pkinase"/>
    <property type="match status" value="1"/>
</dbReference>
<accession>A0A8J4YJ50</accession>
<evidence type="ECO:0000313" key="7">
    <source>
        <dbReference type="EMBL" id="KAG0728697.1"/>
    </source>
</evidence>
<dbReference type="InterPro" id="IPR008271">
    <property type="entry name" value="Ser/Thr_kinase_AS"/>
</dbReference>
<evidence type="ECO:0000259" key="6">
    <source>
        <dbReference type="PROSITE" id="PS50011"/>
    </source>
</evidence>
<dbReference type="InterPro" id="IPR000719">
    <property type="entry name" value="Prot_kinase_dom"/>
</dbReference>
<evidence type="ECO:0000256" key="5">
    <source>
        <dbReference type="SAM" id="MobiDB-lite"/>
    </source>
</evidence>
<proteinExistence type="predicted"/>
<keyword evidence="4" id="KW-0067">ATP-binding</keyword>
<dbReference type="PANTHER" id="PTHR44329:SF288">
    <property type="entry name" value="MITOGEN-ACTIVATED PROTEIN KINASE KINASE KINASE 20"/>
    <property type="match status" value="1"/>
</dbReference>
<feature type="domain" description="Protein kinase" evidence="6">
    <location>
        <begin position="291"/>
        <end position="537"/>
    </location>
</feature>
<evidence type="ECO:0000256" key="1">
    <source>
        <dbReference type="ARBA" id="ARBA00022679"/>
    </source>
</evidence>
<feature type="compositionally biased region" description="Acidic residues" evidence="5">
    <location>
        <begin position="444"/>
        <end position="462"/>
    </location>
</feature>
<feature type="compositionally biased region" description="Basic and acidic residues" evidence="5">
    <location>
        <begin position="84"/>
        <end position="98"/>
    </location>
</feature>
<feature type="region of interest" description="Disordered" evidence="5">
    <location>
        <begin position="444"/>
        <end position="469"/>
    </location>
</feature>
<dbReference type="Proteomes" id="UP000770661">
    <property type="component" value="Unassembled WGS sequence"/>
</dbReference>
<keyword evidence="3" id="KW-0418">Kinase</keyword>
<dbReference type="PROSITE" id="PS00108">
    <property type="entry name" value="PROTEIN_KINASE_ST"/>
    <property type="match status" value="1"/>
</dbReference>
<organism evidence="7 8">
    <name type="scientific">Chionoecetes opilio</name>
    <name type="common">Atlantic snow crab</name>
    <name type="synonym">Cancer opilio</name>
    <dbReference type="NCBI Taxonomy" id="41210"/>
    <lineage>
        <taxon>Eukaryota</taxon>
        <taxon>Metazoa</taxon>
        <taxon>Ecdysozoa</taxon>
        <taxon>Arthropoda</taxon>
        <taxon>Crustacea</taxon>
        <taxon>Multicrustacea</taxon>
        <taxon>Malacostraca</taxon>
        <taxon>Eumalacostraca</taxon>
        <taxon>Eucarida</taxon>
        <taxon>Decapoda</taxon>
        <taxon>Pleocyemata</taxon>
        <taxon>Brachyura</taxon>
        <taxon>Eubrachyura</taxon>
        <taxon>Majoidea</taxon>
        <taxon>Majidae</taxon>
        <taxon>Chionoecetes</taxon>
    </lineage>
</organism>
<evidence type="ECO:0000256" key="3">
    <source>
        <dbReference type="ARBA" id="ARBA00022777"/>
    </source>
</evidence>
<feature type="region of interest" description="Disordered" evidence="5">
    <location>
        <begin position="151"/>
        <end position="222"/>
    </location>
</feature>
<feature type="region of interest" description="Disordered" evidence="5">
    <location>
        <begin position="1"/>
        <end position="20"/>
    </location>
</feature>
<feature type="compositionally biased region" description="Acidic residues" evidence="5">
    <location>
        <begin position="99"/>
        <end position="124"/>
    </location>
</feature>
<dbReference type="SMART" id="SM00220">
    <property type="entry name" value="S_TKc"/>
    <property type="match status" value="1"/>
</dbReference>
<dbReference type="Gene3D" id="1.10.510.10">
    <property type="entry name" value="Transferase(Phosphotransferase) domain 1"/>
    <property type="match status" value="1"/>
</dbReference>
<dbReference type="PANTHER" id="PTHR44329">
    <property type="entry name" value="SERINE/THREONINE-PROTEIN KINASE TNNI3K-RELATED"/>
    <property type="match status" value="1"/>
</dbReference>
<dbReference type="SUPFAM" id="SSF56112">
    <property type="entry name" value="Protein kinase-like (PK-like)"/>
    <property type="match status" value="1"/>
</dbReference>
<keyword evidence="8" id="KW-1185">Reference proteome</keyword>
<dbReference type="GO" id="GO:0005524">
    <property type="term" value="F:ATP binding"/>
    <property type="evidence" value="ECO:0007669"/>
    <property type="project" value="UniProtKB-KW"/>
</dbReference>
<sequence>MASAPFRARRSSREGTQVKPRLSLNNIDLTMVTLTPSMMFGAMSAVAGQPWEDLGILTGGAAALCLWLRRPARQQVQGDASPSRTEDTVQTGEEKHEESEDQQDEDGEEIEDQQEEDGEEIEEKQEEKYSYEEIEDRIDQDLERLRIISEYIDLGLDEDSAQDKKTLTESEDKDANDEQDEDVEDVEDEQEKDSNEEAEEEQDENKEDVEDEQDEDNEEIEDLLYQRLLKIQYTKIEETFNEDEDSDADQDEDSDVEQDGDLAAEEDGDSDAEQDKDSDAEQAEAEQLRDLGAEHLLAEGGFGSVRKVVFEGTQAVVKELLERSAIVPLLREARLMLELNGAGGVPRLRAVCAAPPALLQEYVGITYDNFLRNCSVENFLNSLTSICERLQEVHAKDIVHNDLKCNNITYTGTIAEPVFHIIDLGWACHSGQVAAEQVFPDSVYSDEEEDEDDLSDEYEDASPDDRFPWMAPENGARRPVFCSGDVYSLGYILDIAMWHSDQTFLTEPLMKVSRLCTAKDPARRPSLRHVAMAVTFLLRQLTPQQLRETFVFEVKKRAVDGEE</sequence>
<dbReference type="InterPro" id="IPR011009">
    <property type="entry name" value="Kinase-like_dom_sf"/>
</dbReference>
<dbReference type="PROSITE" id="PS50011">
    <property type="entry name" value="PROTEIN_KINASE_DOM"/>
    <property type="match status" value="1"/>
</dbReference>
<dbReference type="OrthoDB" id="6349622at2759"/>
<protein>
    <recommendedName>
        <fullName evidence="6">Protein kinase domain-containing protein</fullName>
    </recommendedName>
</protein>
<feature type="compositionally biased region" description="Basic and acidic residues" evidence="5">
    <location>
        <begin position="161"/>
        <end position="170"/>
    </location>
</feature>
<feature type="region of interest" description="Disordered" evidence="5">
    <location>
        <begin position="239"/>
        <end position="285"/>
    </location>
</feature>
<keyword evidence="2" id="KW-0547">Nucleotide-binding</keyword>
<comment type="caution">
    <text evidence="7">The sequence shown here is derived from an EMBL/GenBank/DDBJ whole genome shotgun (WGS) entry which is preliminary data.</text>
</comment>